<dbReference type="EMBL" id="KN847495">
    <property type="protein sequence ID" value="KIW16441.1"/>
    <property type="molecule type" value="Genomic_DNA"/>
</dbReference>
<keyword evidence="2" id="KW-1185">Reference proteome</keyword>
<dbReference type="AlphaFoldDB" id="A0A0D1YN14"/>
<proteinExistence type="predicted"/>
<accession>A0A0D1YN14</accession>
<evidence type="ECO:0000313" key="2">
    <source>
        <dbReference type="Proteomes" id="UP000053328"/>
    </source>
</evidence>
<sequence>MAEDIPHSNFSLLDPFFTRQLAPFPEDVENQQREEERQAAELRGLVTSNAQDIPLFSDDVASSRLNIELLRPSGVPVQSDEKVRLSEIQTVSLTLNIYLSTDVENIFNTSPATFPLPIHALTYSDLLNQVHSDIPSLTNGPQYLTPRRMAATHGVIHYAVAAAIPAVLNELLGYNTISLKHAREAYWTGAAHIIASYRCYHGTEQLVRVHMYEEGLVAAIGGTTGVNALQRANLEVLKTSLTMDEDVHDRMWARLQGLRDAAVANGIWPVAPQALSNDCIRMGASARETIRVLGEGERRARNEGDGNLGDLLRAAARSLRNLPVAAPAAAPIVAPAAAVAHVPAPGGPPQEGIDYLHHLDGRVLAWECLLCPNHSGVQHKRSLQRHFRVTHGRHGM</sequence>
<organism evidence="1 2">
    <name type="scientific">Exophiala spinifera</name>
    <dbReference type="NCBI Taxonomy" id="91928"/>
    <lineage>
        <taxon>Eukaryota</taxon>
        <taxon>Fungi</taxon>
        <taxon>Dikarya</taxon>
        <taxon>Ascomycota</taxon>
        <taxon>Pezizomycotina</taxon>
        <taxon>Eurotiomycetes</taxon>
        <taxon>Chaetothyriomycetidae</taxon>
        <taxon>Chaetothyriales</taxon>
        <taxon>Herpotrichiellaceae</taxon>
        <taxon>Exophiala</taxon>
    </lineage>
</organism>
<dbReference type="Proteomes" id="UP000053328">
    <property type="component" value="Unassembled WGS sequence"/>
</dbReference>
<reference evidence="1 2" key="1">
    <citation type="submission" date="2015-01" db="EMBL/GenBank/DDBJ databases">
        <title>The Genome Sequence of Exophiala spinifera CBS89968.</title>
        <authorList>
            <consortium name="The Broad Institute Genomics Platform"/>
            <person name="Cuomo C."/>
            <person name="de Hoog S."/>
            <person name="Gorbushina A."/>
            <person name="Stielow B."/>
            <person name="Teixiera M."/>
            <person name="Abouelleil A."/>
            <person name="Chapman S.B."/>
            <person name="Priest M."/>
            <person name="Young S.K."/>
            <person name="Wortman J."/>
            <person name="Nusbaum C."/>
            <person name="Birren B."/>
        </authorList>
    </citation>
    <scope>NUCLEOTIDE SEQUENCE [LARGE SCALE GENOMIC DNA]</scope>
    <source>
        <strain evidence="1 2">CBS 89968</strain>
    </source>
</reference>
<evidence type="ECO:0000313" key="1">
    <source>
        <dbReference type="EMBL" id="KIW16441.1"/>
    </source>
</evidence>
<dbReference type="RefSeq" id="XP_016236657.1">
    <property type="nucleotide sequence ID" value="XM_016380830.1"/>
</dbReference>
<protein>
    <submittedName>
        <fullName evidence="1">Uncharacterized protein</fullName>
    </submittedName>
</protein>
<dbReference type="OrthoDB" id="4120852at2759"/>
<name>A0A0D1YN14_9EURO</name>
<dbReference type="HOGENOM" id="CLU_696457_0_0_1"/>
<dbReference type="GeneID" id="27333577"/>
<dbReference type="VEuPathDB" id="FungiDB:PV08_06494"/>
<gene>
    <name evidence="1" type="ORF">PV08_06494</name>
</gene>